<feature type="compositionally biased region" description="Polar residues" evidence="1">
    <location>
        <begin position="832"/>
        <end position="841"/>
    </location>
</feature>
<accession>A0AA36G839</accession>
<feature type="region of interest" description="Disordered" evidence="1">
    <location>
        <begin position="823"/>
        <end position="855"/>
    </location>
</feature>
<name>A0AA36G839_9BILA</name>
<proteinExistence type="predicted"/>
<gene>
    <name evidence="2" type="ORF">MSPICULIGERA_LOCUS17366</name>
</gene>
<dbReference type="Proteomes" id="UP001177023">
    <property type="component" value="Unassembled WGS sequence"/>
</dbReference>
<protein>
    <submittedName>
        <fullName evidence="2">Uncharacterized protein</fullName>
    </submittedName>
</protein>
<dbReference type="AlphaFoldDB" id="A0AA36G839"/>
<evidence type="ECO:0000256" key="1">
    <source>
        <dbReference type="SAM" id="MobiDB-lite"/>
    </source>
</evidence>
<feature type="non-terminal residue" evidence="2">
    <location>
        <position position="1"/>
    </location>
</feature>
<evidence type="ECO:0000313" key="2">
    <source>
        <dbReference type="EMBL" id="CAJ0579136.1"/>
    </source>
</evidence>
<keyword evidence="3" id="KW-1185">Reference proteome</keyword>
<organism evidence="2 3">
    <name type="scientific">Mesorhabditis spiculigera</name>
    <dbReference type="NCBI Taxonomy" id="96644"/>
    <lineage>
        <taxon>Eukaryota</taxon>
        <taxon>Metazoa</taxon>
        <taxon>Ecdysozoa</taxon>
        <taxon>Nematoda</taxon>
        <taxon>Chromadorea</taxon>
        <taxon>Rhabditida</taxon>
        <taxon>Rhabditina</taxon>
        <taxon>Rhabditomorpha</taxon>
        <taxon>Rhabditoidea</taxon>
        <taxon>Rhabditidae</taxon>
        <taxon>Mesorhabditinae</taxon>
        <taxon>Mesorhabditis</taxon>
    </lineage>
</organism>
<sequence length="855" mass="96610">MNVGLATTPTYDVRQAMAALDAFIFPSIPFNEEMEVRRTSTFLQHNLYRMFEDIDRSKKKVLGLQNLNRITPQGCFLNSKEANWNQEYLDQADEADRVALRYEKLLHIALMQMAHYPDLALKIVPSSAIIEWPVKLSPTIEVDREPLFHKKADFPDKKRSTEQETEKGVEMRIRFLALGQFQIDLAKVNQCNFGQVEFHVKLKQADRLPQGAAGTVFTEAAYARMKNAQTPGLGGPLITETTDQCELIPTDNATYFTLKAKSSAATRFKTNFDNLSVHIPSSKQPGSRTVKYFIITVEFGIQTAWGVVSNRGATTFFQSLNCGQQREFRYEGPVESHPFHIHTNTSKQFDDHYLTAAWSIMIKNFGDRLPNPANSKQPSEQYGMNYELKMVSFTGWQGTPRLDIRIKLARELGRPPKKEEAKKLEAKFPLRLTLTDRDRQTPGHWIKAMRREMVRLKAIELPNEKLFTFEMLKGKRYIIREFGHLVSNASNELAGYEISKTDFSMLQWLTHAGKAIDNSSRKLGKSDVTEGKDITDLWNDKFITLCSTKKNEDMAKAWNKANPKLGGMSICFDDKSIDHLHISYAAGPAGCNWGRVPIDLIGKLKKLEIRNGNVHEIQGFKAFFLQGYPSQFQRIIQQIIDEQPVGSKLIYNSGNEGGLMGARPACCMEENEIDPLFGPIVRLSVADQRKRNLAQVGFGSLSMEREQPRPAAEVEANLAMSQKPPPYGTGLAPSQLVVVDKFSSPPPGATPPQHQQSLPPNPYHYWPQQVQPWNTYPQDPSAPSFSQHCQQQYPEPTGYFIATPYNGGYPAWTAYDHSFGGPAASPEYYGMQNGSTGNSPLDSPEYLDDPRRHYQ</sequence>
<evidence type="ECO:0000313" key="3">
    <source>
        <dbReference type="Proteomes" id="UP001177023"/>
    </source>
</evidence>
<dbReference type="EMBL" id="CATQJA010002655">
    <property type="protein sequence ID" value="CAJ0579136.1"/>
    <property type="molecule type" value="Genomic_DNA"/>
</dbReference>
<reference evidence="2" key="1">
    <citation type="submission" date="2023-06" db="EMBL/GenBank/DDBJ databases">
        <authorList>
            <person name="Delattre M."/>
        </authorList>
    </citation>
    <scope>NUCLEOTIDE SEQUENCE</scope>
    <source>
        <strain evidence="2">AF72</strain>
    </source>
</reference>
<comment type="caution">
    <text evidence="2">The sequence shown here is derived from an EMBL/GenBank/DDBJ whole genome shotgun (WGS) entry which is preliminary data.</text>
</comment>